<dbReference type="InterPro" id="IPR009071">
    <property type="entry name" value="HMG_box_dom"/>
</dbReference>
<dbReference type="AlphaFoldDB" id="A0A9N8WEC9"/>
<evidence type="ECO:0000259" key="3">
    <source>
        <dbReference type="PROSITE" id="PS50118"/>
    </source>
</evidence>
<dbReference type="InterPro" id="IPR036910">
    <property type="entry name" value="HMG_box_dom_sf"/>
</dbReference>
<organism evidence="4 5">
    <name type="scientific">Acaulospora morrowiae</name>
    <dbReference type="NCBI Taxonomy" id="94023"/>
    <lineage>
        <taxon>Eukaryota</taxon>
        <taxon>Fungi</taxon>
        <taxon>Fungi incertae sedis</taxon>
        <taxon>Mucoromycota</taxon>
        <taxon>Glomeromycotina</taxon>
        <taxon>Glomeromycetes</taxon>
        <taxon>Diversisporales</taxon>
        <taxon>Acaulosporaceae</taxon>
        <taxon>Acaulospora</taxon>
    </lineage>
</organism>
<feature type="domain" description="HMG box" evidence="3">
    <location>
        <begin position="72"/>
        <end position="141"/>
    </location>
</feature>
<dbReference type="GO" id="GO:0003677">
    <property type="term" value="F:DNA binding"/>
    <property type="evidence" value="ECO:0007669"/>
    <property type="project" value="UniProtKB-UniRule"/>
</dbReference>
<evidence type="ECO:0000256" key="1">
    <source>
        <dbReference type="PROSITE-ProRule" id="PRU00267"/>
    </source>
</evidence>
<evidence type="ECO:0000313" key="4">
    <source>
        <dbReference type="EMBL" id="CAG8486307.1"/>
    </source>
</evidence>
<feature type="region of interest" description="Disordered" evidence="2">
    <location>
        <begin position="150"/>
        <end position="187"/>
    </location>
</feature>
<dbReference type="GO" id="GO:0005634">
    <property type="term" value="C:nucleus"/>
    <property type="evidence" value="ECO:0007669"/>
    <property type="project" value="UniProtKB-UniRule"/>
</dbReference>
<reference evidence="4" key="1">
    <citation type="submission" date="2021-06" db="EMBL/GenBank/DDBJ databases">
        <authorList>
            <person name="Kallberg Y."/>
            <person name="Tangrot J."/>
            <person name="Rosling A."/>
        </authorList>
    </citation>
    <scope>NUCLEOTIDE SEQUENCE</scope>
    <source>
        <strain evidence="4">CL551</strain>
    </source>
</reference>
<keyword evidence="5" id="KW-1185">Reference proteome</keyword>
<evidence type="ECO:0000313" key="5">
    <source>
        <dbReference type="Proteomes" id="UP000789342"/>
    </source>
</evidence>
<feature type="compositionally biased region" description="Polar residues" evidence="2">
    <location>
        <begin position="166"/>
        <end position="187"/>
    </location>
</feature>
<dbReference type="OrthoDB" id="6247875at2759"/>
<feature type="compositionally biased region" description="Low complexity" evidence="2">
    <location>
        <begin position="150"/>
        <end position="165"/>
    </location>
</feature>
<proteinExistence type="predicted"/>
<dbReference type="Gene3D" id="1.10.30.10">
    <property type="entry name" value="High mobility group box domain"/>
    <property type="match status" value="1"/>
</dbReference>
<name>A0A9N8WEC9_9GLOM</name>
<evidence type="ECO:0000256" key="2">
    <source>
        <dbReference type="SAM" id="MobiDB-lite"/>
    </source>
</evidence>
<keyword evidence="1" id="KW-0539">Nucleus</keyword>
<dbReference type="PROSITE" id="PS50118">
    <property type="entry name" value="HMG_BOX_2"/>
    <property type="match status" value="1"/>
</dbReference>
<dbReference type="SUPFAM" id="SSF47095">
    <property type="entry name" value="HMG-box"/>
    <property type="match status" value="1"/>
</dbReference>
<gene>
    <name evidence="4" type="ORF">AMORRO_LOCUS2559</name>
</gene>
<comment type="caution">
    <text evidence="4">The sequence shown here is derived from an EMBL/GenBank/DDBJ whole genome shotgun (WGS) entry which is preliminary data.</text>
</comment>
<feature type="DNA-binding region" description="HMG box" evidence="1">
    <location>
        <begin position="72"/>
        <end position="141"/>
    </location>
</feature>
<accession>A0A9N8WEC9</accession>
<keyword evidence="1" id="KW-0238">DNA-binding</keyword>
<sequence length="375" mass="43659">MMHYHFSVVTNETYQTSDSRTSRKKALQRQYEKVLKEIERIGYKIYNLDELIKTSSSSRRTKNYLKKKKEHPSRPLNKFMIFRKNYEEGLRQKKEATNIEAVSKDAATEWMNLKGSQVSALFEEISKLAELYHKVQYPDYKFKPCKKKSSLSSPELLSSPEDSSSTQMSPTSDQNLEPEDTLSTNNFIMDSGESEQSINLPFFPDQSSVFAVPSAGISTEDDLSGLYQITIFNEDQNMGVYDPTTLNSSYHHEQNMEIYDPSTYHEEQNIEIYDESTYLPYHQEGFYDPYDLYNQITYNNSPYIQEQFLSVENIEKPMDINENNGILHDMWHQTTDNNITPTITYSQEIDDNTVLTTPSQEYKLFDEFIDCNGSQ</sequence>
<protein>
    <submittedName>
        <fullName evidence="4">8081_t:CDS:1</fullName>
    </submittedName>
</protein>
<dbReference type="EMBL" id="CAJVPV010001098">
    <property type="protein sequence ID" value="CAG8486307.1"/>
    <property type="molecule type" value="Genomic_DNA"/>
</dbReference>
<dbReference type="Proteomes" id="UP000789342">
    <property type="component" value="Unassembled WGS sequence"/>
</dbReference>